<organism evidence="19 20">
    <name type="scientific">Spirochaeta lutea</name>
    <dbReference type="NCBI Taxonomy" id="1480694"/>
    <lineage>
        <taxon>Bacteria</taxon>
        <taxon>Pseudomonadati</taxon>
        <taxon>Spirochaetota</taxon>
        <taxon>Spirochaetia</taxon>
        <taxon>Spirochaetales</taxon>
        <taxon>Spirochaetaceae</taxon>
        <taxon>Spirochaeta</taxon>
    </lineage>
</organism>
<evidence type="ECO:0000256" key="16">
    <source>
        <dbReference type="SAM" id="MobiDB-lite"/>
    </source>
</evidence>
<keyword evidence="13" id="KW-0830">Ubiquinone</keyword>
<proteinExistence type="predicted"/>
<feature type="region of interest" description="Disordered" evidence="16">
    <location>
        <begin position="158"/>
        <end position="185"/>
    </location>
</feature>
<evidence type="ECO:0000256" key="13">
    <source>
        <dbReference type="ARBA" id="ARBA00023075"/>
    </source>
</evidence>
<dbReference type="AlphaFoldDB" id="A0A098QZM7"/>
<evidence type="ECO:0000256" key="6">
    <source>
        <dbReference type="ARBA" id="ARBA00022643"/>
    </source>
</evidence>
<evidence type="ECO:0000256" key="1">
    <source>
        <dbReference type="ARBA" id="ARBA00022448"/>
    </source>
</evidence>
<evidence type="ECO:0000256" key="4">
    <source>
        <dbReference type="ARBA" id="ARBA00022553"/>
    </source>
</evidence>
<keyword evidence="7 17" id="KW-0812">Transmembrane</keyword>
<dbReference type="STRING" id="1480694.DC28_05170"/>
<sequence length="210" mass="23089">MDKNGLVYTIIFSFLVTFGFVFLLALANEGTRTIVEENAKVADYQAVLTALGMEYEVGNNQDIIQKYQQVSDVTDTYGSSDGSTLYRAEVENQERYALRTQGSGLWGTIELVLGFDSSLRTFSGLEIISHNETPGLGGRIDESWFKEQFVNQQIPGESRLSFKQGTGSGDPNKNDSGVDAITGATRTSESMDTIINRAIDRMRQILGGKS</sequence>
<evidence type="ECO:0000313" key="19">
    <source>
        <dbReference type="EMBL" id="KGE73169.1"/>
    </source>
</evidence>
<dbReference type="GO" id="GO:0016655">
    <property type="term" value="F:oxidoreductase activity, acting on NAD(P)H, quinone or similar compound as acceptor"/>
    <property type="evidence" value="ECO:0007669"/>
    <property type="project" value="InterPro"/>
</dbReference>
<evidence type="ECO:0000256" key="5">
    <source>
        <dbReference type="ARBA" id="ARBA00022630"/>
    </source>
</evidence>
<protein>
    <recommendedName>
        <fullName evidence="18">FMN-binding domain-containing protein</fullName>
    </recommendedName>
</protein>
<dbReference type="RefSeq" id="WP_037546511.1">
    <property type="nucleotide sequence ID" value="NZ_JNUP01000045.1"/>
</dbReference>
<accession>A0A098QZM7</accession>
<keyword evidence="1" id="KW-0813">Transport</keyword>
<reference evidence="19 20" key="1">
    <citation type="submission" date="2014-05" db="EMBL/GenBank/DDBJ databases">
        <title>De novo Genome Sequence of Spirocheata sp.</title>
        <authorList>
            <person name="Shivani Y."/>
            <person name="Subhash Y."/>
            <person name="Tushar L."/>
            <person name="Sasikala C."/>
            <person name="Ramana C.V."/>
        </authorList>
    </citation>
    <scope>NUCLEOTIDE SEQUENCE [LARGE SCALE GENOMIC DNA]</scope>
    <source>
        <strain evidence="19 20">JC230</strain>
    </source>
</reference>
<dbReference type="GO" id="GO:0010181">
    <property type="term" value="F:FMN binding"/>
    <property type="evidence" value="ECO:0007669"/>
    <property type="project" value="InterPro"/>
</dbReference>
<keyword evidence="11" id="KW-0915">Sodium</keyword>
<evidence type="ECO:0000256" key="17">
    <source>
        <dbReference type="SAM" id="Phobius"/>
    </source>
</evidence>
<feature type="domain" description="FMN-binding" evidence="18">
    <location>
        <begin position="104"/>
        <end position="202"/>
    </location>
</feature>
<feature type="transmembrane region" description="Helical" evidence="17">
    <location>
        <begin position="6"/>
        <end position="27"/>
    </location>
</feature>
<dbReference type="GO" id="GO:0006814">
    <property type="term" value="P:sodium ion transport"/>
    <property type="evidence" value="ECO:0007669"/>
    <property type="project" value="UniProtKB-KW"/>
</dbReference>
<keyword evidence="20" id="KW-1185">Reference proteome</keyword>
<gene>
    <name evidence="19" type="ORF">DC28_05170</name>
</gene>
<evidence type="ECO:0000256" key="14">
    <source>
        <dbReference type="ARBA" id="ARBA00023136"/>
    </source>
</evidence>
<evidence type="ECO:0000256" key="3">
    <source>
        <dbReference type="ARBA" id="ARBA00022519"/>
    </source>
</evidence>
<dbReference type="InterPro" id="IPR010204">
    <property type="entry name" value="NqrC"/>
</dbReference>
<dbReference type="SMART" id="SM00900">
    <property type="entry name" value="FMN_bind"/>
    <property type="match status" value="1"/>
</dbReference>
<dbReference type="PANTHER" id="PTHR37838">
    <property type="entry name" value="NA(+)-TRANSLOCATING NADH-QUINONE REDUCTASE SUBUNIT C"/>
    <property type="match status" value="1"/>
</dbReference>
<dbReference type="GO" id="GO:0016020">
    <property type="term" value="C:membrane"/>
    <property type="evidence" value="ECO:0007669"/>
    <property type="project" value="InterPro"/>
</dbReference>
<evidence type="ECO:0000256" key="7">
    <source>
        <dbReference type="ARBA" id="ARBA00022692"/>
    </source>
</evidence>
<keyword evidence="3" id="KW-0997">Cell inner membrane</keyword>
<evidence type="ECO:0000256" key="9">
    <source>
        <dbReference type="ARBA" id="ARBA00022989"/>
    </source>
</evidence>
<keyword evidence="15" id="KW-0739">Sodium transport</keyword>
<keyword evidence="12" id="KW-0406">Ion transport</keyword>
<keyword evidence="9 17" id="KW-1133">Transmembrane helix</keyword>
<dbReference type="eggNOG" id="COG2869">
    <property type="taxonomic scope" value="Bacteria"/>
</dbReference>
<evidence type="ECO:0000256" key="11">
    <source>
        <dbReference type="ARBA" id="ARBA00023053"/>
    </source>
</evidence>
<keyword evidence="14 17" id="KW-0472">Membrane</keyword>
<evidence type="ECO:0000313" key="20">
    <source>
        <dbReference type="Proteomes" id="UP000029692"/>
    </source>
</evidence>
<dbReference type="EMBL" id="JNUP01000045">
    <property type="protein sequence ID" value="KGE73169.1"/>
    <property type="molecule type" value="Genomic_DNA"/>
</dbReference>
<evidence type="ECO:0000256" key="15">
    <source>
        <dbReference type="ARBA" id="ARBA00023201"/>
    </source>
</evidence>
<evidence type="ECO:0000256" key="8">
    <source>
        <dbReference type="ARBA" id="ARBA00022967"/>
    </source>
</evidence>
<keyword evidence="2" id="KW-1003">Cell membrane</keyword>
<keyword evidence="4" id="KW-0597">Phosphoprotein</keyword>
<dbReference type="PANTHER" id="PTHR37838:SF1">
    <property type="entry name" value="NA(+)-TRANSLOCATING NADH-QUINONE REDUCTASE SUBUNIT C"/>
    <property type="match status" value="1"/>
</dbReference>
<dbReference type="Pfam" id="PF04205">
    <property type="entry name" value="FMN_bind"/>
    <property type="match status" value="1"/>
</dbReference>
<evidence type="ECO:0000256" key="2">
    <source>
        <dbReference type="ARBA" id="ARBA00022475"/>
    </source>
</evidence>
<evidence type="ECO:0000256" key="12">
    <source>
        <dbReference type="ARBA" id="ARBA00023065"/>
    </source>
</evidence>
<dbReference type="Proteomes" id="UP000029692">
    <property type="component" value="Unassembled WGS sequence"/>
</dbReference>
<keyword evidence="10" id="KW-0520">NAD</keyword>
<keyword evidence="6" id="KW-0288">FMN</keyword>
<evidence type="ECO:0000259" key="18">
    <source>
        <dbReference type="SMART" id="SM00900"/>
    </source>
</evidence>
<dbReference type="InterPro" id="IPR007329">
    <property type="entry name" value="FMN-bd"/>
</dbReference>
<evidence type="ECO:0000256" key="10">
    <source>
        <dbReference type="ARBA" id="ARBA00023027"/>
    </source>
</evidence>
<keyword evidence="5" id="KW-0285">Flavoprotein</keyword>
<keyword evidence="8" id="KW-1278">Translocase</keyword>
<name>A0A098QZM7_9SPIO</name>
<comment type="caution">
    <text evidence="19">The sequence shown here is derived from an EMBL/GenBank/DDBJ whole genome shotgun (WGS) entry which is preliminary data.</text>
</comment>
<feature type="compositionally biased region" description="Polar residues" evidence="16">
    <location>
        <begin position="158"/>
        <end position="175"/>
    </location>
</feature>